<evidence type="ECO:0000256" key="1">
    <source>
        <dbReference type="SAM" id="MobiDB-lite"/>
    </source>
</evidence>
<accession>A0A176W2L1</accession>
<keyword evidence="3" id="KW-1185">Reference proteome</keyword>
<evidence type="ECO:0000313" key="2">
    <source>
        <dbReference type="EMBL" id="OAE27269.1"/>
    </source>
</evidence>
<dbReference type="Proteomes" id="UP000077202">
    <property type="component" value="Unassembled WGS sequence"/>
</dbReference>
<sequence length="257" mass="27829">MGKGKGKGRNTKGDEGRRSRSGVSESSTVCMKSQGRRLVTRERYLYLVAVGWKIQDELQQNKHEHTFCASVLILSLRAQGAIRTGPRASGAGCRARLCWLRHVLVPRTLSEEEPDPDATSGRGSGRMSSSIVGKRRSRYARVRPVAGGRCGSWPVGAAGGAIAAVEASPDGEMPVSRFLFGLAFVRQGRKGLIAFPSLRPLLHSVSSRRLRRKKNEASSLLLLCLVSFLLDLSPLSPLSPLPIPLSVSRRGGRQSCS</sequence>
<gene>
    <name evidence="2" type="ORF">AXG93_59s1140</name>
</gene>
<protein>
    <submittedName>
        <fullName evidence="2">Uncharacterized protein</fullName>
    </submittedName>
</protein>
<dbReference type="AlphaFoldDB" id="A0A176W2L1"/>
<organism evidence="2 3">
    <name type="scientific">Marchantia polymorpha subsp. ruderalis</name>
    <dbReference type="NCBI Taxonomy" id="1480154"/>
    <lineage>
        <taxon>Eukaryota</taxon>
        <taxon>Viridiplantae</taxon>
        <taxon>Streptophyta</taxon>
        <taxon>Embryophyta</taxon>
        <taxon>Marchantiophyta</taxon>
        <taxon>Marchantiopsida</taxon>
        <taxon>Marchantiidae</taxon>
        <taxon>Marchantiales</taxon>
        <taxon>Marchantiaceae</taxon>
        <taxon>Marchantia</taxon>
    </lineage>
</organism>
<feature type="region of interest" description="Disordered" evidence="1">
    <location>
        <begin position="110"/>
        <end position="135"/>
    </location>
</feature>
<proteinExistence type="predicted"/>
<feature type="compositionally biased region" description="Basic residues" evidence="1">
    <location>
        <begin position="1"/>
        <end position="10"/>
    </location>
</feature>
<dbReference type="EMBL" id="LVLJ01001945">
    <property type="protein sequence ID" value="OAE27269.1"/>
    <property type="molecule type" value="Genomic_DNA"/>
</dbReference>
<reference evidence="2" key="1">
    <citation type="submission" date="2016-03" db="EMBL/GenBank/DDBJ databases">
        <title>Mechanisms controlling the formation of the plant cell surface in tip-growing cells are functionally conserved among land plants.</title>
        <authorList>
            <person name="Honkanen S."/>
            <person name="Jones V.A."/>
            <person name="Morieri G."/>
            <person name="Champion C."/>
            <person name="Hetherington A.J."/>
            <person name="Kelly S."/>
            <person name="Saint-Marcoux D."/>
            <person name="Proust H."/>
            <person name="Prescott H."/>
            <person name="Dolan L."/>
        </authorList>
    </citation>
    <scope>NUCLEOTIDE SEQUENCE [LARGE SCALE GENOMIC DNA]</scope>
    <source>
        <tissue evidence="2">Whole gametophyte</tissue>
    </source>
</reference>
<name>A0A176W2L1_MARPO</name>
<feature type="region of interest" description="Disordered" evidence="1">
    <location>
        <begin position="1"/>
        <end position="29"/>
    </location>
</feature>
<evidence type="ECO:0000313" key="3">
    <source>
        <dbReference type="Proteomes" id="UP000077202"/>
    </source>
</evidence>
<comment type="caution">
    <text evidence="2">The sequence shown here is derived from an EMBL/GenBank/DDBJ whole genome shotgun (WGS) entry which is preliminary data.</text>
</comment>